<dbReference type="InterPro" id="IPR050078">
    <property type="entry name" value="Ribosomal_L11_MeTrfase_PrmA"/>
</dbReference>
<proteinExistence type="predicted"/>
<organism evidence="3 4">
    <name type="scientific">Sorangium cellulosum</name>
    <name type="common">Polyangium cellulosum</name>
    <dbReference type="NCBI Taxonomy" id="56"/>
    <lineage>
        <taxon>Bacteria</taxon>
        <taxon>Pseudomonadati</taxon>
        <taxon>Myxococcota</taxon>
        <taxon>Polyangia</taxon>
        <taxon>Polyangiales</taxon>
        <taxon>Polyangiaceae</taxon>
        <taxon>Sorangium</taxon>
    </lineage>
</organism>
<keyword evidence="2" id="KW-0808">Transferase</keyword>
<keyword evidence="1" id="KW-0489">Methyltransferase</keyword>
<dbReference type="PANTHER" id="PTHR43648">
    <property type="entry name" value="ELECTRON TRANSFER FLAVOPROTEIN BETA SUBUNIT LYSINE METHYLTRANSFERASE"/>
    <property type="match status" value="1"/>
</dbReference>
<dbReference type="Pfam" id="PF06325">
    <property type="entry name" value="PrmA"/>
    <property type="match status" value="1"/>
</dbReference>
<evidence type="ECO:0000313" key="4">
    <source>
        <dbReference type="Proteomes" id="UP000075635"/>
    </source>
</evidence>
<dbReference type="Gene3D" id="3.40.50.150">
    <property type="entry name" value="Vaccinia Virus protein VP39"/>
    <property type="match status" value="1"/>
</dbReference>
<dbReference type="GO" id="GO:0008276">
    <property type="term" value="F:protein methyltransferase activity"/>
    <property type="evidence" value="ECO:0007669"/>
    <property type="project" value="TreeGrafter"/>
</dbReference>
<evidence type="ECO:0000313" key="3">
    <source>
        <dbReference type="EMBL" id="KYF77160.1"/>
    </source>
</evidence>
<sequence length="206" mass="21716">MSNPSTIIEVPPRFRVVTGPWDAEVDARTIVLGPGRAFGDGRHPSTRMCLQALASYAPRGGFRLLDVGSGTGILSIGAAKLGGEAIGVDIDAAAIAIAQDNARRSAVEARVRFATAWPDGTFDIVVANILREVLTALAPGIVARLAPSGTLILSGLVSTDVPEIVARYAPLLAGRRPEIFERDAWRTLVWRLTAAPCPGAPGWQQS</sequence>
<dbReference type="SUPFAM" id="SSF53335">
    <property type="entry name" value="S-adenosyl-L-methionine-dependent methyltransferases"/>
    <property type="match status" value="1"/>
</dbReference>
<comment type="caution">
    <text evidence="3">The sequence shown here is derived from an EMBL/GenBank/DDBJ whole genome shotgun (WGS) entry which is preliminary data.</text>
</comment>
<dbReference type="EMBL" id="JEMB01002935">
    <property type="protein sequence ID" value="KYF77160.1"/>
    <property type="molecule type" value="Genomic_DNA"/>
</dbReference>
<gene>
    <name evidence="3" type="ORF">BE17_30320</name>
</gene>
<evidence type="ECO:0000256" key="2">
    <source>
        <dbReference type="ARBA" id="ARBA00022679"/>
    </source>
</evidence>
<evidence type="ECO:0008006" key="5">
    <source>
        <dbReference type="Google" id="ProtNLM"/>
    </source>
</evidence>
<dbReference type="GO" id="GO:0032259">
    <property type="term" value="P:methylation"/>
    <property type="evidence" value="ECO:0007669"/>
    <property type="project" value="UniProtKB-KW"/>
</dbReference>
<dbReference type="InterPro" id="IPR029063">
    <property type="entry name" value="SAM-dependent_MTases_sf"/>
</dbReference>
<name>A0A150RAB7_SORCE</name>
<evidence type="ECO:0000256" key="1">
    <source>
        <dbReference type="ARBA" id="ARBA00022603"/>
    </source>
</evidence>
<accession>A0A150RAB7</accession>
<dbReference type="Proteomes" id="UP000075635">
    <property type="component" value="Unassembled WGS sequence"/>
</dbReference>
<reference evidence="3 4" key="1">
    <citation type="submission" date="2014-02" db="EMBL/GenBank/DDBJ databases">
        <title>The small core and large imbalanced accessory genome model reveals a collaborative survival strategy of Sorangium cellulosum strains in nature.</title>
        <authorList>
            <person name="Han K."/>
            <person name="Peng R."/>
            <person name="Blom J."/>
            <person name="Li Y.-Z."/>
        </authorList>
    </citation>
    <scope>NUCLEOTIDE SEQUENCE [LARGE SCALE GENOMIC DNA]</scope>
    <source>
        <strain evidence="3 4">So0011-07</strain>
    </source>
</reference>
<dbReference type="PANTHER" id="PTHR43648:SF1">
    <property type="entry name" value="ELECTRON TRANSFER FLAVOPROTEIN BETA SUBUNIT LYSINE METHYLTRANSFERASE"/>
    <property type="match status" value="1"/>
</dbReference>
<dbReference type="CDD" id="cd02440">
    <property type="entry name" value="AdoMet_MTases"/>
    <property type="match status" value="1"/>
</dbReference>
<protein>
    <recommendedName>
        <fullName evidence="5">Ribosomal protein L11 methyltransferase</fullName>
    </recommendedName>
</protein>
<dbReference type="AlphaFoldDB" id="A0A150RAB7"/>